<dbReference type="AlphaFoldDB" id="A0A4Y7QKU0"/>
<feature type="compositionally biased region" description="Polar residues" evidence="1">
    <location>
        <begin position="237"/>
        <end position="247"/>
    </location>
</feature>
<dbReference type="InterPro" id="IPR037651">
    <property type="entry name" value="Swc3"/>
</dbReference>
<name>A0A4Y7QKU0_9AGAM</name>
<sequence length="570" mass="61224">MAPSITLPVCSEPGLDYATDGLGQTGASHSVADSLVILQSLRQSRDTWLSSMFPKFSTKSKAKQATELLPQPAPHNLKQIGKCDVEIGPHIFPETTFFEVHYVSHSTPYSAKAGSYYYPSFASTGQWSTKMPYSSTQYQPNLFQPPAPTVPTVTQPPASAPLINSLESSVEVTPALITQVNNAAASNPTLQNLLQIAASGRATTDQLKTLGILIQSLAAQPATQPPVLDTAKSITSTNSTAAPSNLPSYGDTPPPPTGTPVYSNYKPYTSNYPYPQPSTSNYQTTIMAKKSEIILEFRENSSDRWLLPNDSLTCERVGPSEAFESDVVISAFISPKGSKTEGSSFPLRLRLTKVTPSFWTAISTWAGDKALSSESREIFMKRVADCPPRSYLFYQIPDSPILTQLQNAASPYLMKSIKPGQSSEVNKPKRQQRPRKSAANAAVVATPTGGQTTVSPSATETKPTPPKRRKVTQVKPTFKISCVTCGITDVPLLMGGRYCRPCLEASNNANDGYTFVPKPAITVTGSPSSGHTSAPYTHTPSNPSIVFTTPLDATTIAARSEASSQNSEGK</sequence>
<feature type="domain" description="SWR1-complex protein 3" evidence="2">
    <location>
        <begin position="28"/>
        <end position="97"/>
    </location>
</feature>
<proteinExistence type="predicted"/>
<evidence type="ECO:0000259" key="2">
    <source>
        <dbReference type="Pfam" id="PF24707"/>
    </source>
</evidence>
<feature type="region of interest" description="Disordered" evidence="1">
    <location>
        <begin position="418"/>
        <end position="472"/>
    </location>
</feature>
<dbReference type="STRING" id="50990.A0A4Y7QKU0"/>
<evidence type="ECO:0000313" key="3">
    <source>
        <dbReference type="EMBL" id="TDL28267.1"/>
    </source>
</evidence>
<dbReference type="InterPro" id="IPR057558">
    <property type="entry name" value="Swc3_dom"/>
</dbReference>
<feature type="region of interest" description="Disordered" evidence="1">
    <location>
        <begin position="237"/>
        <end position="258"/>
    </location>
</feature>
<keyword evidence="4" id="KW-1185">Reference proteome</keyword>
<organism evidence="3 4">
    <name type="scientific">Rickenella mellea</name>
    <dbReference type="NCBI Taxonomy" id="50990"/>
    <lineage>
        <taxon>Eukaryota</taxon>
        <taxon>Fungi</taxon>
        <taxon>Dikarya</taxon>
        <taxon>Basidiomycota</taxon>
        <taxon>Agaricomycotina</taxon>
        <taxon>Agaricomycetes</taxon>
        <taxon>Hymenochaetales</taxon>
        <taxon>Rickenellaceae</taxon>
        <taxon>Rickenella</taxon>
    </lineage>
</organism>
<reference evidence="3 4" key="1">
    <citation type="submission" date="2018-06" db="EMBL/GenBank/DDBJ databases">
        <title>A transcriptomic atlas of mushroom development highlights an independent origin of complex multicellularity.</title>
        <authorList>
            <consortium name="DOE Joint Genome Institute"/>
            <person name="Krizsan K."/>
            <person name="Almasi E."/>
            <person name="Merenyi Z."/>
            <person name="Sahu N."/>
            <person name="Viragh M."/>
            <person name="Koszo T."/>
            <person name="Mondo S."/>
            <person name="Kiss B."/>
            <person name="Balint B."/>
            <person name="Kues U."/>
            <person name="Barry K."/>
            <person name="Hegedus J.C."/>
            <person name="Henrissat B."/>
            <person name="Johnson J."/>
            <person name="Lipzen A."/>
            <person name="Ohm R."/>
            <person name="Nagy I."/>
            <person name="Pangilinan J."/>
            <person name="Yan J."/>
            <person name="Xiong Y."/>
            <person name="Grigoriev I.V."/>
            <person name="Hibbett D.S."/>
            <person name="Nagy L.G."/>
        </authorList>
    </citation>
    <scope>NUCLEOTIDE SEQUENCE [LARGE SCALE GENOMIC DNA]</scope>
    <source>
        <strain evidence="3 4">SZMC22713</strain>
    </source>
</reference>
<feature type="compositionally biased region" description="Polar residues" evidence="1">
    <location>
        <begin position="448"/>
        <end position="462"/>
    </location>
</feature>
<dbReference type="OrthoDB" id="5338195at2759"/>
<evidence type="ECO:0000256" key="1">
    <source>
        <dbReference type="SAM" id="MobiDB-lite"/>
    </source>
</evidence>
<dbReference type="VEuPathDB" id="FungiDB:BD410DRAFT_824948"/>
<dbReference type="EMBL" id="ML170158">
    <property type="protein sequence ID" value="TDL28267.1"/>
    <property type="molecule type" value="Genomic_DNA"/>
</dbReference>
<dbReference type="Pfam" id="PF24707">
    <property type="entry name" value="Swc3"/>
    <property type="match status" value="1"/>
</dbReference>
<protein>
    <recommendedName>
        <fullName evidence="2">SWR1-complex protein 3 domain-containing protein</fullName>
    </recommendedName>
</protein>
<dbReference type="Proteomes" id="UP000294933">
    <property type="component" value="Unassembled WGS sequence"/>
</dbReference>
<dbReference type="GO" id="GO:0140849">
    <property type="term" value="F:ATP-dependent H2AZ histone chaperone activity"/>
    <property type="evidence" value="ECO:0007669"/>
    <property type="project" value="InterPro"/>
</dbReference>
<evidence type="ECO:0000313" key="4">
    <source>
        <dbReference type="Proteomes" id="UP000294933"/>
    </source>
</evidence>
<dbReference type="GO" id="GO:0000812">
    <property type="term" value="C:Swr1 complex"/>
    <property type="evidence" value="ECO:0007669"/>
    <property type="project" value="InterPro"/>
</dbReference>
<dbReference type="PANTHER" id="PTHR28108">
    <property type="entry name" value="SWR1-COMPLEX PROTEIN 3"/>
    <property type="match status" value="1"/>
</dbReference>
<dbReference type="PANTHER" id="PTHR28108:SF1">
    <property type="entry name" value="SWR1-COMPLEX PROTEIN 3"/>
    <property type="match status" value="1"/>
</dbReference>
<gene>
    <name evidence="3" type="ORF">BD410DRAFT_824948</name>
</gene>
<accession>A0A4Y7QKU0</accession>